<proteinExistence type="predicted"/>
<dbReference type="Gene3D" id="3.40.50.880">
    <property type="match status" value="1"/>
</dbReference>
<dbReference type="InterPro" id="IPR029062">
    <property type="entry name" value="Class_I_gatase-like"/>
</dbReference>
<dbReference type="EMBL" id="KP211832">
    <property type="protein sequence ID" value="ANV79419.1"/>
    <property type="molecule type" value="Genomic_DNA"/>
</dbReference>
<reference evidence="1" key="2">
    <citation type="journal article" date="2015" name="ISME J.">
        <title>A new class of marine Euryarchaeota group II from the Mediterranean deep chlorophyll maximum.</title>
        <authorList>
            <person name="Martin-Cuadrado A.B."/>
            <person name="Garcia-Heredia I."/>
            <person name="Molto A.G."/>
            <person name="Lopez-Ubeda R."/>
            <person name="Kimes N."/>
            <person name="Lopez-Garcia P."/>
            <person name="Moreira D."/>
            <person name="Rodriguez-Valera F."/>
        </authorList>
    </citation>
    <scope>NUCLEOTIDE SEQUENCE</scope>
</reference>
<evidence type="ECO:0008006" key="2">
    <source>
        <dbReference type="Google" id="ProtNLM"/>
    </source>
</evidence>
<evidence type="ECO:0000313" key="1">
    <source>
        <dbReference type="EMBL" id="ANV79419.1"/>
    </source>
</evidence>
<dbReference type="InterPro" id="IPR044668">
    <property type="entry name" value="PuuD-like"/>
</dbReference>
<name>A0A1B1TAW6_9ARCH</name>
<dbReference type="GO" id="GO:0006598">
    <property type="term" value="P:polyamine catabolic process"/>
    <property type="evidence" value="ECO:0007669"/>
    <property type="project" value="TreeGrafter"/>
</dbReference>
<dbReference type="GO" id="GO:0033969">
    <property type="term" value="F:gamma-glutamyl-gamma-aminobutyrate hydrolase activity"/>
    <property type="evidence" value="ECO:0007669"/>
    <property type="project" value="TreeGrafter"/>
</dbReference>
<dbReference type="PROSITE" id="PS51273">
    <property type="entry name" value="GATASE_TYPE_1"/>
    <property type="match status" value="1"/>
</dbReference>
<accession>A0A1B1TAW6</accession>
<dbReference type="Pfam" id="PF07722">
    <property type="entry name" value="Peptidase_C26"/>
    <property type="match status" value="1"/>
</dbReference>
<protein>
    <recommendedName>
        <fullName evidence="2">Peptidase C26</fullName>
    </recommendedName>
</protein>
<dbReference type="PANTHER" id="PTHR43235">
    <property type="entry name" value="GLUTAMINE AMIDOTRANSFERASE PB2B2.05-RELATED"/>
    <property type="match status" value="1"/>
</dbReference>
<reference evidence="1" key="1">
    <citation type="submission" date="2014-11" db="EMBL/GenBank/DDBJ databases">
        <authorList>
            <person name="Zhu J."/>
            <person name="Qi W."/>
            <person name="Song R."/>
        </authorList>
    </citation>
    <scope>NUCLEOTIDE SEQUENCE</scope>
</reference>
<dbReference type="GO" id="GO:0005829">
    <property type="term" value="C:cytosol"/>
    <property type="evidence" value="ECO:0007669"/>
    <property type="project" value="TreeGrafter"/>
</dbReference>
<sequence length="119" mass="13032">MQLLSIIHGGKLYQHLDDTPGFESHGSYDGQSSEHIVNTIDGSKISSLMGSQMIVNSTHHQGVSDAGSLIVTAHADHDGLIEAVERPDLKFCIGVQWHPERMGKNHDILYSELIKSARS</sequence>
<organism evidence="1">
    <name type="scientific">uncultured Poseidoniia archaeon</name>
    <dbReference type="NCBI Taxonomy" id="1697135"/>
    <lineage>
        <taxon>Archaea</taxon>
        <taxon>Methanobacteriati</taxon>
        <taxon>Thermoplasmatota</taxon>
        <taxon>Candidatus Poseidoniia</taxon>
        <taxon>environmental samples</taxon>
    </lineage>
</organism>
<dbReference type="PANTHER" id="PTHR43235:SF1">
    <property type="entry name" value="GLUTAMINE AMIDOTRANSFERASE PB2B2.05-RELATED"/>
    <property type="match status" value="1"/>
</dbReference>
<dbReference type="SUPFAM" id="SSF52317">
    <property type="entry name" value="Class I glutamine amidotransferase-like"/>
    <property type="match status" value="1"/>
</dbReference>
<dbReference type="InterPro" id="IPR011697">
    <property type="entry name" value="Peptidase_C26"/>
</dbReference>
<dbReference type="AlphaFoldDB" id="A0A1B1TAW6"/>